<protein>
    <submittedName>
        <fullName evidence="2">Protein of uncharacterized function (DUF3108)</fullName>
    </submittedName>
</protein>
<sequence>MPDIRYKKFINRLILIRKNTLSLWQTICKKTCMNKILNILTIFSFVFTFAQLGNIKSGERLHYRIHYGPLNAGTATLTTLKTNYQGVPHFYVKGEGRSTGAVRAFFPVDDRYESFININTGLPSFYVRNVKEGGYSQHLQTAFNHSNQTLILTDKKNPANGSKTLKSVRGIQDMLSAFYHLRGRSDLTVGKTIRMNVWIDDEMFPFQLKVNGTENVKTKFGTINCLKITPMVMSGRVFKAKESVTMWVSNDENKVPIAIKAELAVGSLRADLERYSNVMYDLNFKK</sequence>
<gene>
    <name evidence="2" type="ORF">SAMEA4412677_02435</name>
</gene>
<keyword evidence="1" id="KW-0812">Transmembrane</keyword>
<dbReference type="Pfam" id="PF11306">
    <property type="entry name" value="DUF3108"/>
    <property type="match status" value="1"/>
</dbReference>
<dbReference type="EMBL" id="LT906465">
    <property type="protein sequence ID" value="SNV50629.1"/>
    <property type="molecule type" value="Genomic_DNA"/>
</dbReference>
<dbReference type="AlphaFoldDB" id="A0A239XUF3"/>
<name>A0A239XUF3_9FLAO</name>
<feature type="transmembrane region" description="Helical" evidence="1">
    <location>
        <begin position="36"/>
        <end position="53"/>
    </location>
</feature>
<proteinExistence type="predicted"/>
<keyword evidence="3" id="KW-1185">Reference proteome</keyword>
<reference evidence="2 3" key="1">
    <citation type="submission" date="2017-06" db="EMBL/GenBank/DDBJ databases">
        <authorList>
            <consortium name="Pathogen Informatics"/>
        </authorList>
    </citation>
    <scope>NUCLEOTIDE SEQUENCE [LARGE SCALE GENOMIC DNA]</scope>
    <source>
        <strain evidence="2 3">NCTC13490</strain>
    </source>
</reference>
<dbReference type="InterPro" id="IPR021457">
    <property type="entry name" value="DUF3108"/>
</dbReference>
<evidence type="ECO:0000256" key="1">
    <source>
        <dbReference type="SAM" id="Phobius"/>
    </source>
</evidence>
<keyword evidence="1" id="KW-1133">Transmembrane helix</keyword>
<accession>A0A239XUF3</accession>
<dbReference type="Proteomes" id="UP000215196">
    <property type="component" value="Chromosome 1"/>
</dbReference>
<evidence type="ECO:0000313" key="3">
    <source>
        <dbReference type="Proteomes" id="UP000215196"/>
    </source>
</evidence>
<organism evidence="2 3">
    <name type="scientific">Chryseobacterium taklimakanense</name>
    <dbReference type="NCBI Taxonomy" id="536441"/>
    <lineage>
        <taxon>Bacteria</taxon>
        <taxon>Pseudomonadati</taxon>
        <taxon>Bacteroidota</taxon>
        <taxon>Flavobacteriia</taxon>
        <taxon>Flavobacteriales</taxon>
        <taxon>Weeksellaceae</taxon>
        <taxon>Chryseobacterium group</taxon>
        <taxon>Chryseobacterium</taxon>
    </lineage>
</organism>
<keyword evidence="1" id="KW-0472">Membrane</keyword>
<dbReference type="KEGG" id="ctak:4412677_02435"/>
<evidence type="ECO:0000313" key="2">
    <source>
        <dbReference type="EMBL" id="SNV50629.1"/>
    </source>
</evidence>